<accession>A0A0F9TP60</accession>
<dbReference type="InterPro" id="IPR035391">
    <property type="entry name" value="Arylsulfotran_N"/>
</dbReference>
<dbReference type="Pfam" id="PF17425">
    <property type="entry name" value="Arylsulfotran_N"/>
    <property type="match status" value="1"/>
</dbReference>
<dbReference type="InterPro" id="IPR010262">
    <property type="entry name" value="Arylsulfotransferase_bact"/>
</dbReference>
<evidence type="ECO:0000259" key="1">
    <source>
        <dbReference type="Pfam" id="PF17425"/>
    </source>
</evidence>
<dbReference type="PANTHER" id="PTHR35340:SF10">
    <property type="entry name" value="CYTOPLASMIC PROTEIN"/>
    <property type="match status" value="1"/>
</dbReference>
<dbReference type="AlphaFoldDB" id="A0A0F9TP60"/>
<dbReference type="GO" id="GO:0004062">
    <property type="term" value="F:aryl sulfotransferase activity"/>
    <property type="evidence" value="ECO:0007669"/>
    <property type="project" value="InterPro"/>
</dbReference>
<dbReference type="InterPro" id="IPR053143">
    <property type="entry name" value="Arylsulfate_ST"/>
</dbReference>
<gene>
    <name evidence="2" type="ORF">LCGC14_0628510</name>
</gene>
<reference evidence="2" key="1">
    <citation type="journal article" date="2015" name="Nature">
        <title>Complex archaea that bridge the gap between prokaryotes and eukaryotes.</title>
        <authorList>
            <person name="Spang A."/>
            <person name="Saw J.H."/>
            <person name="Jorgensen S.L."/>
            <person name="Zaremba-Niedzwiedzka K."/>
            <person name="Martijn J."/>
            <person name="Lind A.E."/>
            <person name="van Eijk R."/>
            <person name="Schleper C."/>
            <person name="Guy L."/>
            <person name="Ettema T.J."/>
        </authorList>
    </citation>
    <scope>NUCLEOTIDE SEQUENCE</scope>
</reference>
<dbReference type="EMBL" id="LAZR01001092">
    <property type="protein sequence ID" value="KKN50856.1"/>
    <property type="molecule type" value="Genomic_DNA"/>
</dbReference>
<dbReference type="PANTHER" id="PTHR35340">
    <property type="entry name" value="PQQ ENZYME REPEAT PROTEIN-RELATED"/>
    <property type="match status" value="1"/>
</dbReference>
<dbReference type="Gene3D" id="2.60.40.3100">
    <property type="entry name" value="Arylsulphate sulphotransferase monomer, N-terminal domain"/>
    <property type="match status" value="1"/>
</dbReference>
<comment type="caution">
    <text evidence="2">The sequence shown here is derived from an EMBL/GenBank/DDBJ whole genome shotgun (WGS) entry which is preliminary data.</text>
</comment>
<sequence>MIKFSKIGLLMLLMVGLSSCSNDDSPVIPEKPVQEDPVVPAVDLIVSDSLILNPSGFTPLSALISLETSQPVTIAMRITGKNGPDSDVLHTFPNPASEFAIPVHGLYPDYANTVTLDFLDAAGDSLETKTYEIQTGPLNVELPEITIDIAKRDQMAEGMTFVNYLGYNENEFPKKPFIFDAWGDIRWYLDYTDSPLLNKLFYDNGLERLKNGNLYFAEGADFGGGGSNTIYEIDFFGSILNTWEMPGYGFHHDVVEKPNGNFLVTVNKLGATTIEDHIIEIDRESKMIINTWDLNFSLDNSRTSLTDNTKDWIHVNAVAYDPSDDTIIVSGRTQAMIKLTQTNEVVWIMGPHVGWATSGDGTDLNQYLLQPLDAEGNPITNEAVLSGAENHPDFEWNWYQHATKLMPNGHISLFDNGDNRNFTGALKYSRAVEYEINATDMTVKQIWQYGSARGAEMFSFIVSDVDYLADTDHMLISPGAAGPSGAKFGKSIEVDYPTGEVIFEATIRSEMALSTAVVLHRTERMSLYLN</sequence>
<name>A0A0F9TP60_9ZZZZ</name>
<dbReference type="SUPFAM" id="SSF50952">
    <property type="entry name" value="Soluble quinoprotein glucose dehydrogenase"/>
    <property type="match status" value="1"/>
</dbReference>
<organism evidence="2">
    <name type="scientific">marine sediment metagenome</name>
    <dbReference type="NCBI Taxonomy" id="412755"/>
    <lineage>
        <taxon>unclassified sequences</taxon>
        <taxon>metagenomes</taxon>
        <taxon>ecological metagenomes</taxon>
    </lineage>
</organism>
<dbReference type="InterPro" id="IPR038477">
    <property type="entry name" value="ASST_N_sf"/>
</dbReference>
<dbReference type="PROSITE" id="PS51257">
    <property type="entry name" value="PROKAR_LIPOPROTEIN"/>
    <property type="match status" value="1"/>
</dbReference>
<protein>
    <recommendedName>
        <fullName evidence="1">Arylsulfotransferase N-terminal domain-containing protein</fullName>
    </recommendedName>
</protein>
<dbReference type="InterPro" id="IPR011041">
    <property type="entry name" value="Quinoprot_gluc/sorb_DH_b-prop"/>
</dbReference>
<dbReference type="Pfam" id="PF05935">
    <property type="entry name" value="Arylsulfotrans"/>
    <property type="match status" value="1"/>
</dbReference>
<proteinExistence type="predicted"/>
<feature type="domain" description="Arylsulfotransferase N-terminal" evidence="1">
    <location>
        <begin position="51"/>
        <end position="136"/>
    </location>
</feature>
<evidence type="ECO:0000313" key="2">
    <source>
        <dbReference type="EMBL" id="KKN50856.1"/>
    </source>
</evidence>